<dbReference type="EMBL" id="BMRP01000001">
    <property type="protein sequence ID" value="GGU41810.1"/>
    <property type="molecule type" value="Genomic_DNA"/>
</dbReference>
<evidence type="ECO:0000313" key="3">
    <source>
        <dbReference type="EMBL" id="GGU41810.1"/>
    </source>
</evidence>
<evidence type="ECO:0000256" key="1">
    <source>
        <dbReference type="ARBA" id="ARBA00021292"/>
    </source>
</evidence>
<name>A0ABQ2UMK4_9ACTN</name>
<evidence type="ECO:0000313" key="4">
    <source>
        <dbReference type="Proteomes" id="UP000654471"/>
    </source>
</evidence>
<organism evidence="3 4">
    <name type="scientific">Streptomyces albospinus</name>
    <dbReference type="NCBI Taxonomy" id="285515"/>
    <lineage>
        <taxon>Bacteria</taxon>
        <taxon>Bacillati</taxon>
        <taxon>Actinomycetota</taxon>
        <taxon>Actinomycetes</taxon>
        <taxon>Kitasatosporales</taxon>
        <taxon>Streptomycetaceae</taxon>
        <taxon>Streptomyces</taxon>
    </lineage>
</organism>
<sequence>MRFALHTELFDEVYARLWTVGKVGSAPHTQYTSRNNLHQLMVQRLDHLLRDFAAGPLQTFPTCCPAMNGSHIEEIFNALETLPEAGPNAAPRISLLHKAILRAEEPLALDLTTVTCTYAGHTVERWLYAADTDDIALADSSDFKTATERLARLGGEFTADRVRVPLRSWPARSWFQRATGGLRTELADNHLHAGYGTYRRGDVPAAVDHFRVSFTLAPGWEQANNLTYLTLVTRGTDDALTWAERALELADAPWNRALSLYNAAIAQLLAGDRIAAADHLANAAEVLDSAAMSDHTVDFLLLPNPDDITTLREETGVDLVKAVRCAHSLLGTGSGSPGILQKRDEEEDEKSALRDQRVDHPAPGHRAPVILSVATEWASSHGGLSTFNRDLCRALADAGARVFCVVLAAASEEVTAAAESGVILLPAPDMPGASEDMRLTSRPKLPMGTLPDLVVGHSRITGPAAKKIADDFFPTARRLHFVHMAPDEIEWYKPDRRTDAGLRAEERTDIERTLGRSAHRVVAVGPRLHDQFLAEFTGTEAHPPLRLDPGFDSAASSVPRTPPGGSPWRVLLIGRTEDARLKGVDLAAAACGRVATWLHEDGLRRLRLLVRGAPEDAVEQQRADIMTWAASPQLEVVVRAYASAEERIANDLNSSSLVIVPSRSEGFGLVGVEAIAQGVPVLVSSGSGIAQMLREILGHEAADPFVVSISGDDERDTDKWARAIDRKLRDREGAFRKAAELRAQLAERVPWRKAAAVVLGAAAQQ</sequence>
<dbReference type="CDD" id="cd03801">
    <property type="entry name" value="GT4_PimA-like"/>
    <property type="match status" value="1"/>
</dbReference>
<dbReference type="SUPFAM" id="SSF53756">
    <property type="entry name" value="UDP-Glycosyltransferase/glycogen phosphorylase"/>
    <property type="match status" value="1"/>
</dbReference>
<dbReference type="InterPro" id="IPR011990">
    <property type="entry name" value="TPR-like_helical_dom_sf"/>
</dbReference>
<accession>A0ABQ2UMK4</accession>
<dbReference type="Proteomes" id="UP000654471">
    <property type="component" value="Unassembled WGS sequence"/>
</dbReference>
<feature type="compositionally biased region" description="Basic and acidic residues" evidence="2">
    <location>
        <begin position="350"/>
        <end position="362"/>
    </location>
</feature>
<protein>
    <recommendedName>
        <fullName evidence="1">D-inositol 3-phosphate glycosyltransferase</fullName>
    </recommendedName>
</protein>
<evidence type="ECO:0000256" key="2">
    <source>
        <dbReference type="SAM" id="MobiDB-lite"/>
    </source>
</evidence>
<gene>
    <name evidence="3" type="ORF">GCM10010211_01110</name>
</gene>
<proteinExistence type="predicted"/>
<reference evidence="4" key="1">
    <citation type="journal article" date="2019" name="Int. J. Syst. Evol. Microbiol.">
        <title>The Global Catalogue of Microorganisms (GCM) 10K type strain sequencing project: providing services to taxonomists for standard genome sequencing and annotation.</title>
        <authorList>
            <consortium name="The Broad Institute Genomics Platform"/>
            <consortium name="The Broad Institute Genome Sequencing Center for Infectious Disease"/>
            <person name="Wu L."/>
            <person name="Ma J."/>
        </authorList>
    </citation>
    <scope>NUCLEOTIDE SEQUENCE [LARGE SCALE GENOMIC DNA]</scope>
    <source>
        <strain evidence="4">JCM 3399</strain>
    </source>
</reference>
<dbReference type="Gene3D" id="1.25.40.10">
    <property type="entry name" value="Tetratricopeptide repeat domain"/>
    <property type="match status" value="1"/>
</dbReference>
<feature type="region of interest" description="Disordered" evidence="2">
    <location>
        <begin position="334"/>
        <end position="364"/>
    </location>
</feature>
<dbReference type="SUPFAM" id="SSF48452">
    <property type="entry name" value="TPR-like"/>
    <property type="match status" value="1"/>
</dbReference>
<comment type="caution">
    <text evidence="3">The sequence shown here is derived from an EMBL/GenBank/DDBJ whole genome shotgun (WGS) entry which is preliminary data.</text>
</comment>
<dbReference type="Gene3D" id="3.40.50.2000">
    <property type="entry name" value="Glycogen Phosphorylase B"/>
    <property type="match status" value="2"/>
</dbReference>
<keyword evidence="4" id="KW-1185">Reference proteome</keyword>
<dbReference type="Pfam" id="PF20706">
    <property type="entry name" value="GT4-conflict"/>
    <property type="match status" value="1"/>
</dbReference>
<dbReference type="PANTHER" id="PTHR12526">
    <property type="entry name" value="GLYCOSYLTRANSFERASE"/>
    <property type="match status" value="1"/>
</dbReference>
<dbReference type="RefSeq" id="WP_189295147.1">
    <property type="nucleotide sequence ID" value="NZ_BMRP01000001.1"/>
</dbReference>